<accession>A0AAD9UWB2</accession>
<dbReference type="PANTHER" id="PTHR15735:SF21">
    <property type="entry name" value="PROTEIN NERVOUS WRECK"/>
    <property type="match status" value="1"/>
</dbReference>
<dbReference type="PROSITE" id="PS51741">
    <property type="entry name" value="F_BAR"/>
    <property type="match status" value="1"/>
</dbReference>
<dbReference type="SUPFAM" id="SSF103657">
    <property type="entry name" value="BAR/IMD domain-like"/>
    <property type="match status" value="1"/>
</dbReference>
<dbReference type="GO" id="GO:0031594">
    <property type="term" value="C:neuromuscular junction"/>
    <property type="evidence" value="ECO:0007669"/>
    <property type="project" value="TreeGrafter"/>
</dbReference>
<dbReference type="Pfam" id="PF00611">
    <property type="entry name" value="FCH"/>
    <property type="match status" value="1"/>
</dbReference>
<reference evidence="3" key="2">
    <citation type="journal article" date="2023" name="Science">
        <title>Genomic signatures of disease resistance in endangered staghorn corals.</title>
        <authorList>
            <person name="Vollmer S.V."/>
            <person name="Selwyn J.D."/>
            <person name="Despard B.A."/>
            <person name="Roesel C.L."/>
        </authorList>
    </citation>
    <scope>NUCLEOTIDE SEQUENCE</scope>
    <source>
        <strain evidence="3">K2</strain>
    </source>
</reference>
<dbReference type="GO" id="GO:0030833">
    <property type="term" value="P:regulation of actin filament polymerization"/>
    <property type="evidence" value="ECO:0007669"/>
    <property type="project" value="TreeGrafter"/>
</dbReference>
<keyword evidence="4" id="KW-1185">Reference proteome</keyword>
<dbReference type="AlphaFoldDB" id="A0AAD9UWB2"/>
<dbReference type="InterPro" id="IPR027267">
    <property type="entry name" value="AH/BAR_dom_sf"/>
</dbReference>
<evidence type="ECO:0000259" key="2">
    <source>
        <dbReference type="PROSITE" id="PS51741"/>
    </source>
</evidence>
<dbReference type="SMART" id="SM00055">
    <property type="entry name" value="FCH"/>
    <property type="match status" value="1"/>
</dbReference>
<dbReference type="GO" id="GO:0007274">
    <property type="term" value="P:neuromuscular synaptic transmission"/>
    <property type="evidence" value="ECO:0007669"/>
    <property type="project" value="TreeGrafter"/>
</dbReference>
<evidence type="ECO:0000313" key="3">
    <source>
        <dbReference type="EMBL" id="KAK2552092.1"/>
    </source>
</evidence>
<reference evidence="3" key="1">
    <citation type="journal article" date="2023" name="G3 (Bethesda)">
        <title>Whole genome assembly and annotation of the endangered Caribbean coral Acropora cervicornis.</title>
        <authorList>
            <person name="Selwyn J.D."/>
            <person name="Vollmer S.V."/>
        </authorList>
    </citation>
    <scope>NUCLEOTIDE SEQUENCE</scope>
    <source>
        <strain evidence="3">K2</strain>
    </source>
</reference>
<dbReference type="Proteomes" id="UP001249851">
    <property type="component" value="Unassembled WGS sequence"/>
</dbReference>
<gene>
    <name evidence="3" type="ORF">P5673_026838</name>
</gene>
<dbReference type="InterPro" id="IPR031160">
    <property type="entry name" value="F_BAR_dom"/>
</dbReference>
<dbReference type="Gene3D" id="1.20.1270.60">
    <property type="entry name" value="Arfaptin homology (AH) domain/BAR domain"/>
    <property type="match status" value="1"/>
</dbReference>
<protein>
    <submittedName>
        <fullName evidence="3">F-BAR and double SH3 domains protein 2</fullName>
    </submittedName>
</protein>
<comment type="caution">
    <text evidence="3">The sequence shown here is derived from an EMBL/GenBank/DDBJ whole genome shotgun (WGS) entry which is preliminary data.</text>
</comment>
<evidence type="ECO:0000256" key="1">
    <source>
        <dbReference type="PROSITE-ProRule" id="PRU01077"/>
    </source>
</evidence>
<proteinExistence type="predicted"/>
<dbReference type="PANTHER" id="PTHR15735">
    <property type="entry name" value="FCH AND DOUBLE SH3 DOMAINS PROTEIN"/>
    <property type="match status" value="1"/>
</dbReference>
<name>A0AAD9UWB2_ACRCE</name>
<feature type="non-terminal residue" evidence="3">
    <location>
        <position position="133"/>
    </location>
</feature>
<evidence type="ECO:0000313" key="4">
    <source>
        <dbReference type="Proteomes" id="UP001249851"/>
    </source>
</evidence>
<dbReference type="EMBL" id="JARQWQ010000090">
    <property type="protein sequence ID" value="KAK2552092.1"/>
    <property type="molecule type" value="Genomic_DNA"/>
</dbReference>
<organism evidence="3 4">
    <name type="scientific">Acropora cervicornis</name>
    <name type="common">Staghorn coral</name>
    <dbReference type="NCBI Taxonomy" id="6130"/>
    <lineage>
        <taxon>Eukaryota</taxon>
        <taxon>Metazoa</taxon>
        <taxon>Cnidaria</taxon>
        <taxon>Anthozoa</taxon>
        <taxon>Hexacorallia</taxon>
        <taxon>Scleractinia</taxon>
        <taxon>Astrocoeniina</taxon>
        <taxon>Acroporidae</taxon>
        <taxon>Acropora</taxon>
    </lineage>
</organism>
<feature type="domain" description="F-BAR" evidence="2">
    <location>
        <begin position="9"/>
        <end position="133"/>
    </location>
</feature>
<keyword evidence="1" id="KW-0175">Coiled coil</keyword>
<sequence length="133" mass="15616">MTSQNQPQKKIKILQLLRAIQTEQLSKLQLKYQQEQDLLEDVRTYTKQRSAIERDYSQALQKLNSQFLQKKELYTDDSVAENGNRTPHGMWKSLLDETEKKAKKRLAISEELQGQMVDSMKTLKLNKTQAFKK</sequence>
<dbReference type="InterPro" id="IPR001060">
    <property type="entry name" value="FCH_dom"/>
</dbReference>
<dbReference type="GO" id="GO:0055037">
    <property type="term" value="C:recycling endosome"/>
    <property type="evidence" value="ECO:0007669"/>
    <property type="project" value="TreeGrafter"/>
</dbReference>